<comment type="caution">
    <text evidence="2">The sequence shown here is derived from an EMBL/GenBank/DDBJ whole genome shotgun (WGS) entry which is preliminary data.</text>
</comment>
<sequence length="98" mass="11091">RYSVGIDLSLSLGSKALARDSARGKIPLMVVTGRIEGTKWVEQKVRYRLPHEVALDVFVRRNLFLKLLRQIGKPKGPDLTKPPYNLPSDLPKFSSDKF</sequence>
<feature type="region of interest" description="Disordered" evidence="1">
    <location>
        <begin position="72"/>
        <end position="98"/>
    </location>
</feature>
<protein>
    <submittedName>
        <fullName evidence="2">Uncharacterized protein</fullName>
    </submittedName>
</protein>
<evidence type="ECO:0000256" key="1">
    <source>
        <dbReference type="SAM" id="MobiDB-lite"/>
    </source>
</evidence>
<proteinExistence type="predicted"/>
<accession>X0V3R2</accession>
<reference evidence="2" key="1">
    <citation type="journal article" date="2014" name="Front. Microbiol.">
        <title>High frequency of phylogenetically diverse reductive dehalogenase-homologous genes in deep subseafloor sedimentary metagenomes.</title>
        <authorList>
            <person name="Kawai M."/>
            <person name="Futagami T."/>
            <person name="Toyoda A."/>
            <person name="Takaki Y."/>
            <person name="Nishi S."/>
            <person name="Hori S."/>
            <person name="Arai W."/>
            <person name="Tsubouchi T."/>
            <person name="Morono Y."/>
            <person name="Uchiyama I."/>
            <person name="Ito T."/>
            <person name="Fujiyama A."/>
            <person name="Inagaki F."/>
            <person name="Takami H."/>
        </authorList>
    </citation>
    <scope>NUCLEOTIDE SEQUENCE</scope>
    <source>
        <strain evidence="2">Expedition CK06-06</strain>
    </source>
</reference>
<evidence type="ECO:0000313" key="2">
    <source>
        <dbReference type="EMBL" id="GAG06007.1"/>
    </source>
</evidence>
<feature type="non-terminal residue" evidence="2">
    <location>
        <position position="1"/>
    </location>
</feature>
<gene>
    <name evidence="2" type="ORF">S01H1_40432</name>
</gene>
<name>X0V3R2_9ZZZZ</name>
<dbReference type="EMBL" id="BARS01025602">
    <property type="protein sequence ID" value="GAG06007.1"/>
    <property type="molecule type" value="Genomic_DNA"/>
</dbReference>
<organism evidence="2">
    <name type="scientific">marine sediment metagenome</name>
    <dbReference type="NCBI Taxonomy" id="412755"/>
    <lineage>
        <taxon>unclassified sequences</taxon>
        <taxon>metagenomes</taxon>
        <taxon>ecological metagenomes</taxon>
    </lineage>
</organism>
<dbReference type="AlphaFoldDB" id="X0V3R2"/>